<organism evidence="1 2">
    <name type="scientific">Nezara viridula</name>
    <name type="common">Southern green stink bug</name>
    <name type="synonym">Cimex viridulus</name>
    <dbReference type="NCBI Taxonomy" id="85310"/>
    <lineage>
        <taxon>Eukaryota</taxon>
        <taxon>Metazoa</taxon>
        <taxon>Ecdysozoa</taxon>
        <taxon>Arthropoda</taxon>
        <taxon>Hexapoda</taxon>
        <taxon>Insecta</taxon>
        <taxon>Pterygota</taxon>
        <taxon>Neoptera</taxon>
        <taxon>Paraneoptera</taxon>
        <taxon>Hemiptera</taxon>
        <taxon>Heteroptera</taxon>
        <taxon>Panheteroptera</taxon>
        <taxon>Pentatomomorpha</taxon>
        <taxon>Pentatomoidea</taxon>
        <taxon>Pentatomidae</taxon>
        <taxon>Pentatominae</taxon>
        <taxon>Nezara</taxon>
    </lineage>
</organism>
<evidence type="ECO:0000313" key="2">
    <source>
        <dbReference type="Proteomes" id="UP001152798"/>
    </source>
</evidence>
<proteinExistence type="predicted"/>
<reference evidence="1" key="1">
    <citation type="submission" date="2022-01" db="EMBL/GenBank/DDBJ databases">
        <authorList>
            <person name="King R."/>
        </authorList>
    </citation>
    <scope>NUCLEOTIDE SEQUENCE</scope>
</reference>
<accession>A0A9P0HUJ9</accession>
<keyword evidence="2" id="KW-1185">Reference proteome</keyword>
<dbReference type="AlphaFoldDB" id="A0A9P0HUJ9"/>
<name>A0A9P0HUJ9_NEZVI</name>
<evidence type="ECO:0000313" key="1">
    <source>
        <dbReference type="EMBL" id="CAH1407913.1"/>
    </source>
</evidence>
<protein>
    <submittedName>
        <fullName evidence="1">Uncharacterized protein</fullName>
    </submittedName>
</protein>
<dbReference type="Proteomes" id="UP001152798">
    <property type="component" value="Chromosome 7"/>
</dbReference>
<dbReference type="EMBL" id="OV725083">
    <property type="protein sequence ID" value="CAH1407913.1"/>
    <property type="molecule type" value="Genomic_DNA"/>
</dbReference>
<sequence>MRRSRPMRIEYPSQEHPIISRAGTNQLGWSFLQSPEEGGGVHYGSYGSCGGISPRDGRRGFEARAGANETCCHHIANPPIDVSSHPAETSLKRFRTGGCFYLKGRKNGRNYFREEPIESVIAEENNGKGIKEPAEDINIIILRAQDRFLCPLMDTFAFRPDRILFLQPPLQQYFNRSSAPLFPAAKKLPPSL</sequence>
<gene>
    <name evidence="1" type="ORF">NEZAVI_LOCUS15534</name>
</gene>